<accession>B6K266</accession>
<feature type="compositionally biased region" description="Polar residues" evidence="1">
    <location>
        <begin position="337"/>
        <end position="351"/>
    </location>
</feature>
<dbReference type="STRING" id="402676.B6K266"/>
<feature type="compositionally biased region" description="Acidic residues" evidence="1">
    <location>
        <begin position="156"/>
        <end position="166"/>
    </location>
</feature>
<evidence type="ECO:0000313" key="5">
    <source>
        <dbReference type="Proteomes" id="UP000001744"/>
    </source>
</evidence>
<reference evidence="3 5" key="1">
    <citation type="journal article" date="2011" name="Science">
        <title>Comparative functional genomics of the fission yeasts.</title>
        <authorList>
            <person name="Rhind N."/>
            <person name="Chen Z."/>
            <person name="Yassour M."/>
            <person name="Thompson D.A."/>
            <person name="Haas B.J."/>
            <person name="Habib N."/>
            <person name="Wapinski I."/>
            <person name="Roy S."/>
            <person name="Lin M.F."/>
            <person name="Heiman D.I."/>
            <person name="Young S.K."/>
            <person name="Furuya K."/>
            <person name="Guo Y."/>
            <person name="Pidoux A."/>
            <person name="Chen H.M."/>
            <person name="Robbertse B."/>
            <person name="Goldberg J.M."/>
            <person name="Aoki K."/>
            <person name="Bayne E.H."/>
            <person name="Berlin A.M."/>
            <person name="Desjardins C.A."/>
            <person name="Dobbs E."/>
            <person name="Dukaj L."/>
            <person name="Fan L."/>
            <person name="FitzGerald M.G."/>
            <person name="French C."/>
            <person name="Gujja S."/>
            <person name="Hansen K."/>
            <person name="Keifenheim D."/>
            <person name="Levin J.Z."/>
            <person name="Mosher R.A."/>
            <person name="Mueller C.A."/>
            <person name="Pfiffner J."/>
            <person name="Priest M."/>
            <person name="Russ C."/>
            <person name="Smialowska A."/>
            <person name="Swoboda P."/>
            <person name="Sykes S.M."/>
            <person name="Vaughn M."/>
            <person name="Vengrova S."/>
            <person name="Yoder R."/>
            <person name="Zeng Q."/>
            <person name="Allshire R."/>
            <person name="Baulcombe D."/>
            <person name="Birren B.W."/>
            <person name="Brown W."/>
            <person name="Ekwall K."/>
            <person name="Kellis M."/>
            <person name="Leatherwood J."/>
            <person name="Levin H."/>
            <person name="Margalit H."/>
            <person name="Martienssen R."/>
            <person name="Nieduszynski C.A."/>
            <person name="Spatafora J.W."/>
            <person name="Friedman N."/>
            <person name="Dalgaard J.Z."/>
            <person name="Baumann P."/>
            <person name="Niki H."/>
            <person name="Regev A."/>
            <person name="Nusbaum C."/>
        </authorList>
    </citation>
    <scope>NUCLEOTIDE SEQUENCE [LARGE SCALE GENOMIC DNA]</scope>
    <source>
        <strain evidence="5">yFS275 / FY16936</strain>
    </source>
</reference>
<name>B6K266_SCHJY</name>
<evidence type="ECO:0000259" key="2">
    <source>
        <dbReference type="Pfam" id="PF11500"/>
    </source>
</evidence>
<evidence type="ECO:0000313" key="4">
    <source>
        <dbReference type="JaponicusDB" id="SJAG_02332"/>
    </source>
</evidence>
<dbReference type="OrthoDB" id="5383703at2759"/>
<evidence type="ECO:0000256" key="1">
    <source>
        <dbReference type="SAM" id="MobiDB-lite"/>
    </source>
</evidence>
<dbReference type="EMBL" id="KE651166">
    <property type="protein sequence ID" value="EEB07247.1"/>
    <property type="molecule type" value="Genomic_DNA"/>
</dbReference>
<dbReference type="Pfam" id="PF11500">
    <property type="entry name" value="Cut12"/>
    <property type="match status" value="1"/>
</dbReference>
<sequence>MLLFIFLPRQIRAFAALRYTVFGGESIHAFLDTPNTPPPFAWAMKALSSKITGTVSRSSQSHDVLGKKGDDSNAILANSTDNWGKDTPNQSKNVQNGILKTPGTAQAKKSVKFRTAENAPVSSWQSLLTRRFQKEHDLSGVDKAFSPRPSRLSQLQEDETKDDDDTFGASITQPLYTKTNEVDNLDGLVEKVTSQETNNADSENAVEPAQSNDWTELLKRSLRDVVNNNRRMSSVLHDMLVDTSQQSIVQPDDAIEDPDYTVNFDSPKSSSGKYWKEKFSTLEIINSKLEKDWNMLNKSVTESIAEKDREVAYWKGKYEELLKRQSSKPAAVDTPVEQLTTKPVPDSTTPSHPTPQPRDMSELAAQMLSHSARKRAMQKNALNLTATDSPRTPSRRTPGLRERLLRATQTPTPIPVTPTVETKEKRSAAAQDEDDVFLGKGVNDGTFRKGSDMLQMPVKESRLEKPITIDTPDSLDHLAAAAKRLEERRRRWKLRKQGL</sequence>
<proteinExistence type="predicted"/>
<dbReference type="AlphaFoldDB" id="B6K266"/>
<organism evidence="3 5">
    <name type="scientific">Schizosaccharomyces japonicus (strain yFS275 / FY16936)</name>
    <name type="common">Fission yeast</name>
    <dbReference type="NCBI Taxonomy" id="402676"/>
    <lineage>
        <taxon>Eukaryota</taxon>
        <taxon>Fungi</taxon>
        <taxon>Dikarya</taxon>
        <taxon>Ascomycota</taxon>
        <taxon>Taphrinomycotina</taxon>
        <taxon>Schizosaccharomycetes</taxon>
        <taxon>Schizosaccharomycetales</taxon>
        <taxon>Schizosaccharomycetaceae</taxon>
        <taxon>Schizosaccharomyces</taxon>
    </lineage>
</organism>
<dbReference type="InterPro" id="IPR021589">
    <property type="entry name" value="Cut12"/>
</dbReference>
<dbReference type="OMA" id="PPTYAWV"/>
<dbReference type="HOGENOM" id="CLU_473405_0_0_1"/>
<feature type="region of interest" description="Disordered" evidence="1">
    <location>
        <begin position="324"/>
        <end position="359"/>
    </location>
</feature>
<feature type="domain" description="Spindle pole body-associated protein cut12" evidence="2">
    <location>
        <begin position="245"/>
        <end position="343"/>
    </location>
</feature>
<dbReference type="GeneID" id="7049077"/>
<feature type="region of interest" description="Disordered" evidence="1">
    <location>
        <begin position="138"/>
        <end position="171"/>
    </location>
</feature>
<evidence type="ECO:0000313" key="3">
    <source>
        <dbReference type="EMBL" id="EEB07247.1"/>
    </source>
</evidence>
<dbReference type="JaponicusDB" id="SJAG_02332">
    <property type="gene designation" value="cut12"/>
</dbReference>
<dbReference type="VEuPathDB" id="FungiDB:SJAG_02332"/>
<dbReference type="Proteomes" id="UP000001744">
    <property type="component" value="Unassembled WGS sequence"/>
</dbReference>
<gene>
    <name evidence="4" type="primary">cut12</name>
    <name evidence="3" type="ORF">SJAG_02332</name>
</gene>
<protein>
    <submittedName>
        <fullName evidence="3">Spindle pole body protein Cut12</fullName>
    </submittedName>
</protein>
<dbReference type="RefSeq" id="XP_002173540.1">
    <property type="nucleotide sequence ID" value="XM_002173504.1"/>
</dbReference>
<keyword evidence="5" id="KW-1185">Reference proteome</keyword>